<evidence type="ECO:0000259" key="5">
    <source>
        <dbReference type="Pfam" id="PF02347"/>
    </source>
</evidence>
<comment type="subunit">
    <text evidence="4">The glycine cleavage system is composed of four proteins: P, T, L and H. In this organism, the P 'protein' is a heterodimer of two subunits.</text>
</comment>
<comment type="similarity">
    <text evidence="4">Belongs to the GcvP family. N-terminal subunit subfamily.</text>
</comment>
<comment type="catalytic activity">
    <reaction evidence="3 4">
        <text>N(6)-[(R)-lipoyl]-L-lysyl-[glycine-cleavage complex H protein] + glycine + H(+) = N(6)-[(R)-S(8)-aminomethyldihydrolipoyl]-L-lysyl-[glycine-cleavage complex H protein] + CO2</text>
        <dbReference type="Rhea" id="RHEA:24304"/>
        <dbReference type="Rhea" id="RHEA-COMP:10494"/>
        <dbReference type="Rhea" id="RHEA-COMP:10495"/>
        <dbReference type="ChEBI" id="CHEBI:15378"/>
        <dbReference type="ChEBI" id="CHEBI:16526"/>
        <dbReference type="ChEBI" id="CHEBI:57305"/>
        <dbReference type="ChEBI" id="CHEBI:83099"/>
        <dbReference type="ChEBI" id="CHEBI:83143"/>
        <dbReference type="EC" id="1.4.4.2"/>
    </reaction>
</comment>
<dbReference type="Gene3D" id="3.40.640.10">
    <property type="entry name" value="Type I PLP-dependent aspartate aminotransferase-like (Major domain)"/>
    <property type="match status" value="1"/>
</dbReference>
<dbReference type="GO" id="GO:0009116">
    <property type="term" value="P:nucleoside metabolic process"/>
    <property type="evidence" value="ECO:0007669"/>
    <property type="project" value="InterPro"/>
</dbReference>
<evidence type="ECO:0000256" key="4">
    <source>
        <dbReference type="HAMAP-Rule" id="MF_00712"/>
    </source>
</evidence>
<accession>A0A7C3YTM3</accession>
<dbReference type="InterPro" id="IPR049315">
    <property type="entry name" value="GDC-P_N"/>
</dbReference>
<dbReference type="CDD" id="cd00613">
    <property type="entry name" value="GDC-P"/>
    <property type="match status" value="1"/>
</dbReference>
<dbReference type="EC" id="1.4.4.2" evidence="4"/>
<dbReference type="Pfam" id="PF02347">
    <property type="entry name" value="GDC-P"/>
    <property type="match status" value="1"/>
</dbReference>
<sequence length="452" mass="50423">MKYTPHTEEEKREMLARIGISAISDLFAHIPKEIRLQEPLPIPFGLSEFEAKRLLEGLAKENKPSDDFINFLGGGAYDHLIPAVIPHLLQRSEYYTAYTPYQAEVSQGTLQTIFEFQSLICELFNMDVANASMYDGASALAEGCLMAVAIKKRRKILLPSSLNPLYRTVVETYLKGGEVEIVYLPTPEGRVDPATLERIINQSFAGVVVQYPNFFGILEPMAEISEIVHRNDLLFIVVTDPISLGILRPPGDYSADIAVGEGQSLGIPLSFGGPYLGLLATKQEFVRFIPGRLVGKTVDLDGSVAYVLTLQTREQHIKRERATSNICTNSALCALAATIYLSLLGREGLKEVGLHCLNKSHYLLEMIESETKFRRAFHYPFFKEFVLRGKSGIWPPILKALKAKGILGGINLGRFRPDWDEFLLIAVTEKRTKEELDFFVSALKEIGGNYGM</sequence>
<comment type="function">
    <text evidence="1 4">The glycine cleavage system catalyzes the degradation of glycine. The P protein binds the alpha-amino group of glycine through its pyridoxal phosphate cofactor; CO(2) is released and the remaining methylamine moiety is then transferred to the lipoamide cofactor of the H protein.</text>
</comment>
<evidence type="ECO:0000256" key="1">
    <source>
        <dbReference type="ARBA" id="ARBA00003788"/>
    </source>
</evidence>
<evidence type="ECO:0000313" key="6">
    <source>
        <dbReference type="EMBL" id="HGE99834.1"/>
    </source>
</evidence>
<dbReference type="NCBIfam" id="NF001696">
    <property type="entry name" value="PRK00451.1"/>
    <property type="match status" value="1"/>
</dbReference>
<dbReference type="InterPro" id="IPR015421">
    <property type="entry name" value="PyrdxlP-dep_Trfase_major"/>
</dbReference>
<organism evidence="6">
    <name type="scientific">candidate division WOR-3 bacterium</name>
    <dbReference type="NCBI Taxonomy" id="2052148"/>
    <lineage>
        <taxon>Bacteria</taxon>
        <taxon>Bacteria division WOR-3</taxon>
    </lineage>
</organism>
<dbReference type="InterPro" id="IPR020581">
    <property type="entry name" value="GDC_P"/>
</dbReference>
<proteinExistence type="inferred from homology"/>
<evidence type="ECO:0000256" key="2">
    <source>
        <dbReference type="ARBA" id="ARBA00023002"/>
    </source>
</evidence>
<comment type="caution">
    <text evidence="6">The sequence shown here is derived from an EMBL/GenBank/DDBJ whole genome shotgun (WGS) entry which is preliminary data.</text>
</comment>
<protein>
    <recommendedName>
        <fullName evidence="4">Probable glycine dehydrogenase (decarboxylating) subunit 1</fullName>
        <ecNumber evidence="4">1.4.4.2</ecNumber>
    </recommendedName>
    <alternativeName>
        <fullName evidence="4">Glycine cleavage system P-protein subunit 1</fullName>
    </alternativeName>
    <alternativeName>
        <fullName evidence="4">Glycine decarboxylase subunit 1</fullName>
    </alternativeName>
    <alternativeName>
        <fullName evidence="4">Glycine dehydrogenase (aminomethyl-transferring) subunit 1</fullName>
    </alternativeName>
</protein>
<dbReference type="InterPro" id="IPR015422">
    <property type="entry name" value="PyrdxlP-dep_Trfase_small"/>
</dbReference>
<keyword evidence="2 4" id="KW-0560">Oxidoreductase</keyword>
<gene>
    <name evidence="4" type="primary">gcvPA</name>
    <name evidence="6" type="ORF">ENX07_07205</name>
</gene>
<feature type="domain" description="Glycine cleavage system P-protein N-terminal" evidence="5">
    <location>
        <begin position="2"/>
        <end position="440"/>
    </location>
</feature>
<name>A0A7C3YTM3_UNCW3</name>
<dbReference type="PANTHER" id="PTHR42806:SF1">
    <property type="entry name" value="GLYCINE DEHYDROGENASE (DECARBOXYLATING)"/>
    <property type="match status" value="1"/>
</dbReference>
<dbReference type="PANTHER" id="PTHR42806">
    <property type="entry name" value="GLYCINE CLEAVAGE SYSTEM P-PROTEIN"/>
    <property type="match status" value="1"/>
</dbReference>
<dbReference type="GO" id="GO:0004375">
    <property type="term" value="F:glycine dehydrogenase (decarboxylating) activity"/>
    <property type="evidence" value="ECO:0007669"/>
    <property type="project" value="UniProtKB-EC"/>
</dbReference>
<dbReference type="Gene3D" id="3.90.1150.10">
    <property type="entry name" value="Aspartate Aminotransferase, domain 1"/>
    <property type="match status" value="1"/>
</dbReference>
<dbReference type="AlphaFoldDB" id="A0A7C3YTM3"/>
<dbReference type="PIRSF" id="PIRSF006815">
    <property type="entry name" value="GcvPA"/>
    <property type="match status" value="1"/>
</dbReference>
<dbReference type="InterPro" id="IPR015424">
    <property type="entry name" value="PyrdxlP-dep_Trfase"/>
</dbReference>
<dbReference type="SUPFAM" id="SSF53383">
    <property type="entry name" value="PLP-dependent transferases"/>
    <property type="match status" value="1"/>
</dbReference>
<dbReference type="GO" id="GO:0019464">
    <property type="term" value="P:glycine decarboxylation via glycine cleavage system"/>
    <property type="evidence" value="ECO:0007669"/>
    <property type="project" value="UniProtKB-UniRule"/>
</dbReference>
<dbReference type="InterPro" id="IPR023010">
    <property type="entry name" value="GcvPA"/>
</dbReference>
<evidence type="ECO:0000256" key="3">
    <source>
        <dbReference type="ARBA" id="ARBA00049026"/>
    </source>
</evidence>
<reference evidence="6" key="1">
    <citation type="journal article" date="2020" name="mSystems">
        <title>Genome- and Community-Level Interaction Insights into Carbon Utilization and Element Cycling Functions of Hydrothermarchaeota in Hydrothermal Sediment.</title>
        <authorList>
            <person name="Zhou Z."/>
            <person name="Liu Y."/>
            <person name="Xu W."/>
            <person name="Pan J."/>
            <person name="Luo Z.H."/>
            <person name="Li M."/>
        </authorList>
    </citation>
    <scope>NUCLEOTIDE SEQUENCE [LARGE SCALE GENOMIC DNA]</scope>
    <source>
        <strain evidence="6">SpSt-906</strain>
    </source>
</reference>
<dbReference type="EMBL" id="DTMQ01000043">
    <property type="protein sequence ID" value="HGE99834.1"/>
    <property type="molecule type" value="Genomic_DNA"/>
</dbReference>
<dbReference type="HAMAP" id="MF_00712">
    <property type="entry name" value="GcvPA"/>
    <property type="match status" value="1"/>
</dbReference>